<name>A0A2S6I711_9BACT</name>
<keyword evidence="3 4" id="KW-0443">Lipid metabolism</keyword>
<proteinExistence type="predicted"/>
<feature type="short sequence motif" description="DGA/G" evidence="4">
    <location>
        <begin position="223"/>
        <end position="225"/>
    </location>
</feature>
<evidence type="ECO:0000256" key="3">
    <source>
        <dbReference type="ARBA" id="ARBA00023098"/>
    </source>
</evidence>
<comment type="caution">
    <text evidence="6">The sequence shown here is derived from an EMBL/GenBank/DDBJ whole genome shotgun (WGS) entry which is preliminary data.</text>
</comment>
<dbReference type="Pfam" id="PF01734">
    <property type="entry name" value="Patatin"/>
    <property type="match status" value="1"/>
</dbReference>
<dbReference type="InterPro" id="IPR050301">
    <property type="entry name" value="NTE"/>
</dbReference>
<dbReference type="InterPro" id="IPR016035">
    <property type="entry name" value="Acyl_Trfase/lysoPLipase"/>
</dbReference>
<accession>A0A2S6I711</accession>
<dbReference type="InterPro" id="IPR043864">
    <property type="entry name" value="Omp85-like_dom"/>
</dbReference>
<keyword evidence="2 4" id="KW-0442">Lipid degradation</keyword>
<protein>
    <submittedName>
        <fullName evidence="6">NTE family protein</fullName>
    </submittedName>
</protein>
<dbReference type="PROSITE" id="PS51635">
    <property type="entry name" value="PNPLA"/>
    <property type="match status" value="1"/>
</dbReference>
<dbReference type="EMBL" id="PTJC01000005">
    <property type="protein sequence ID" value="PPK87291.1"/>
    <property type="molecule type" value="Genomic_DNA"/>
</dbReference>
<dbReference type="Pfam" id="PF19143">
    <property type="entry name" value="Omp85_2"/>
    <property type="match status" value="1"/>
</dbReference>
<gene>
    <name evidence="6" type="ORF">CLV84_0229</name>
</gene>
<evidence type="ECO:0000256" key="4">
    <source>
        <dbReference type="PROSITE-ProRule" id="PRU01161"/>
    </source>
</evidence>
<dbReference type="PANTHER" id="PTHR14226:SF29">
    <property type="entry name" value="NEUROPATHY TARGET ESTERASE SWS"/>
    <property type="match status" value="1"/>
</dbReference>
<dbReference type="GO" id="GO:0016042">
    <property type="term" value="P:lipid catabolic process"/>
    <property type="evidence" value="ECO:0007669"/>
    <property type="project" value="UniProtKB-UniRule"/>
</dbReference>
<feature type="domain" description="PNPLA" evidence="5">
    <location>
        <begin position="46"/>
        <end position="236"/>
    </location>
</feature>
<dbReference type="CDD" id="cd07205">
    <property type="entry name" value="Pat_PNPLA6_PNPLA7_NTE1_like"/>
    <property type="match status" value="1"/>
</dbReference>
<organism evidence="6 7">
    <name type="scientific">Neolewinella xylanilytica</name>
    <dbReference type="NCBI Taxonomy" id="1514080"/>
    <lineage>
        <taxon>Bacteria</taxon>
        <taxon>Pseudomonadati</taxon>
        <taxon>Bacteroidota</taxon>
        <taxon>Saprospiria</taxon>
        <taxon>Saprospirales</taxon>
        <taxon>Lewinellaceae</taxon>
        <taxon>Neolewinella</taxon>
    </lineage>
</organism>
<feature type="short sequence motif" description="GXGXXG" evidence="4">
    <location>
        <begin position="50"/>
        <end position="55"/>
    </location>
</feature>
<dbReference type="PANTHER" id="PTHR14226">
    <property type="entry name" value="NEUROPATHY TARGET ESTERASE/SWISS CHEESE D.MELANOGASTER"/>
    <property type="match status" value="1"/>
</dbReference>
<dbReference type="Proteomes" id="UP000237662">
    <property type="component" value="Unassembled WGS sequence"/>
</dbReference>
<evidence type="ECO:0000256" key="1">
    <source>
        <dbReference type="ARBA" id="ARBA00022801"/>
    </source>
</evidence>
<evidence type="ECO:0000259" key="5">
    <source>
        <dbReference type="PROSITE" id="PS51635"/>
    </source>
</evidence>
<dbReference type="SUPFAM" id="SSF52151">
    <property type="entry name" value="FabD/lysophospholipase-like"/>
    <property type="match status" value="1"/>
</dbReference>
<evidence type="ECO:0000256" key="2">
    <source>
        <dbReference type="ARBA" id="ARBA00022963"/>
    </source>
</evidence>
<dbReference type="GO" id="GO:0016787">
    <property type="term" value="F:hydrolase activity"/>
    <property type="evidence" value="ECO:0007669"/>
    <property type="project" value="UniProtKB-UniRule"/>
</dbReference>
<sequence length="755" mass="83684">MPGLPFGVGTDKNYRLASGMNTKLTLLFAILFCTCAAAQKQTSVGLVLSGGGAKGYAHIGALRVIEESGVRVDYIGGTSMGAVVGGLYAAGYSADQLEQLLRSIDIMAELQDAVDRGNRTIYEKLYNEKYLLSISMKDFSIQLPTALSDGQRVHDLFANWTARVGHIRDFSQLPIPYLSIATDLETGDAVVLESGMLAEAMRASAALPGVLSPYELDGRLLTDGGVSNNYPAEEIKAKGMDYVLGVSVESDPLEAGEIMSVADLILQIAFFQANRRNVEQYEITDLDIKPELDGYNVLSFADIDSLINAGYQAALAAKPTLDSLAAVQRSDTSRIDTTAAPVPEYLNVGEVIIQGLTDLSDRQVLSFFDDQIPGRISWEDFRAGLAELHVTGRYANINYRWEYLDEATGEVLLYMDFDQVPAFGQQLRLGLHYDPLYRANLLLNLTLYDQLVDNSMLSLDLIAGNRLRYRQDYRVNRINGSAFGLRSSLDYADVSFDVTEIPFEQLGITIERVDFRFNDWSAEAYWDFRQTHNSFTGVAAGVKYYQTTSDQLQSADTASLFTLADEMYFVSRLYFIYDKLDQPHFPMRGFNLNAVARAIHPFSDTEPAWAYNADLDFLGMLPLGEKQSIGLELSAGGFLDATALPYRYYLGGINRNLLNNFKRFPGLDIGEASGSRMVMSELFWRQRLFTNHYLHVGGRVAHFENPDNFPSSIGSGWISGAVVGYGLNTPLGPIELTYGLTDHGGDLFFYLGHWF</sequence>
<keyword evidence="7" id="KW-1185">Reference proteome</keyword>
<dbReference type="InterPro" id="IPR002641">
    <property type="entry name" value="PNPLA_dom"/>
</dbReference>
<feature type="short sequence motif" description="GXSXG" evidence="4">
    <location>
        <begin position="77"/>
        <end position="81"/>
    </location>
</feature>
<dbReference type="Gene3D" id="3.40.1090.10">
    <property type="entry name" value="Cytosolic phospholipase A2 catalytic domain"/>
    <property type="match status" value="2"/>
</dbReference>
<evidence type="ECO:0000313" key="6">
    <source>
        <dbReference type="EMBL" id="PPK87291.1"/>
    </source>
</evidence>
<dbReference type="AlphaFoldDB" id="A0A2S6I711"/>
<dbReference type="Gene3D" id="2.40.160.50">
    <property type="entry name" value="membrane protein fhac: a member of the omp85/tpsb transporter family"/>
    <property type="match status" value="1"/>
</dbReference>
<feature type="active site" description="Nucleophile" evidence="4">
    <location>
        <position position="79"/>
    </location>
</feature>
<evidence type="ECO:0000313" key="7">
    <source>
        <dbReference type="Proteomes" id="UP000237662"/>
    </source>
</evidence>
<reference evidence="6 7" key="1">
    <citation type="submission" date="2018-02" db="EMBL/GenBank/DDBJ databases">
        <title>Genomic Encyclopedia of Archaeal and Bacterial Type Strains, Phase II (KMG-II): from individual species to whole genera.</title>
        <authorList>
            <person name="Goeker M."/>
        </authorList>
    </citation>
    <scope>NUCLEOTIDE SEQUENCE [LARGE SCALE GENOMIC DNA]</scope>
    <source>
        <strain evidence="6 7">DSM 29526</strain>
    </source>
</reference>
<feature type="active site" description="Proton acceptor" evidence="4">
    <location>
        <position position="223"/>
    </location>
</feature>
<keyword evidence="1 4" id="KW-0378">Hydrolase</keyword>